<proteinExistence type="predicted"/>
<sequence length="126" mass="13735">MIRQTLYILGTRHWSFTAGVSIFLAVICVLILAPWIAPYDPDAQELLHRLSGPSSLYWLGTDQLGRDVLSRLLIGGRFSVSVAAMVMVISATFGTIVGVICARRAGGMVDEVIMRTVDLLIAFPDV</sequence>
<protein>
    <recommendedName>
        <fullName evidence="7">ABC transmembrane type-1 domain-containing protein</fullName>
    </recommendedName>
</protein>
<keyword evidence="2" id="KW-0813">Transport</keyword>
<dbReference type="InterPro" id="IPR050366">
    <property type="entry name" value="BP-dependent_transpt_permease"/>
</dbReference>
<organism evidence="8">
    <name type="scientific">marine metagenome</name>
    <dbReference type="NCBI Taxonomy" id="408172"/>
    <lineage>
        <taxon>unclassified sequences</taxon>
        <taxon>metagenomes</taxon>
        <taxon>ecological metagenomes</taxon>
    </lineage>
</organism>
<dbReference type="PANTHER" id="PTHR43386:SF1">
    <property type="entry name" value="D,D-DIPEPTIDE TRANSPORT SYSTEM PERMEASE PROTEIN DDPC-RELATED"/>
    <property type="match status" value="1"/>
</dbReference>
<dbReference type="AlphaFoldDB" id="A0A382YDY2"/>
<dbReference type="PANTHER" id="PTHR43386">
    <property type="entry name" value="OLIGOPEPTIDE TRANSPORT SYSTEM PERMEASE PROTEIN APPC"/>
    <property type="match status" value="1"/>
</dbReference>
<evidence type="ECO:0000256" key="6">
    <source>
        <dbReference type="SAM" id="Phobius"/>
    </source>
</evidence>
<reference evidence="8" key="1">
    <citation type="submission" date="2018-05" db="EMBL/GenBank/DDBJ databases">
        <authorList>
            <person name="Lanie J.A."/>
            <person name="Ng W.-L."/>
            <person name="Kazmierczak K.M."/>
            <person name="Andrzejewski T.M."/>
            <person name="Davidsen T.M."/>
            <person name="Wayne K.J."/>
            <person name="Tettelin H."/>
            <person name="Glass J.I."/>
            <person name="Rusch D."/>
            <person name="Podicherti R."/>
            <person name="Tsui H.-C.T."/>
            <person name="Winkler M.E."/>
        </authorList>
    </citation>
    <scope>NUCLEOTIDE SEQUENCE</scope>
</reference>
<evidence type="ECO:0000256" key="5">
    <source>
        <dbReference type="ARBA" id="ARBA00023136"/>
    </source>
</evidence>
<keyword evidence="3 6" id="KW-0812">Transmembrane</keyword>
<evidence type="ECO:0000256" key="1">
    <source>
        <dbReference type="ARBA" id="ARBA00004651"/>
    </source>
</evidence>
<dbReference type="GO" id="GO:0055085">
    <property type="term" value="P:transmembrane transport"/>
    <property type="evidence" value="ECO:0007669"/>
    <property type="project" value="InterPro"/>
</dbReference>
<evidence type="ECO:0000256" key="2">
    <source>
        <dbReference type="ARBA" id="ARBA00022448"/>
    </source>
</evidence>
<evidence type="ECO:0000259" key="7">
    <source>
        <dbReference type="PROSITE" id="PS50928"/>
    </source>
</evidence>
<feature type="transmembrane region" description="Helical" evidence="6">
    <location>
        <begin position="78"/>
        <end position="102"/>
    </location>
</feature>
<accession>A0A382YDY2</accession>
<keyword evidence="4 6" id="KW-1133">Transmembrane helix</keyword>
<dbReference type="GO" id="GO:0005886">
    <property type="term" value="C:plasma membrane"/>
    <property type="evidence" value="ECO:0007669"/>
    <property type="project" value="UniProtKB-SubCell"/>
</dbReference>
<dbReference type="InterPro" id="IPR000515">
    <property type="entry name" value="MetI-like"/>
</dbReference>
<feature type="transmembrane region" description="Helical" evidence="6">
    <location>
        <begin position="12"/>
        <end position="37"/>
    </location>
</feature>
<dbReference type="EMBL" id="UINC01174925">
    <property type="protein sequence ID" value="SVD81290.1"/>
    <property type="molecule type" value="Genomic_DNA"/>
</dbReference>
<dbReference type="Pfam" id="PF12911">
    <property type="entry name" value="OppC_N"/>
    <property type="match status" value="1"/>
</dbReference>
<keyword evidence="5 6" id="KW-0472">Membrane</keyword>
<comment type="subcellular location">
    <subcellularLocation>
        <location evidence="1">Cell membrane</location>
        <topology evidence="1">Multi-pass membrane protein</topology>
    </subcellularLocation>
</comment>
<feature type="non-terminal residue" evidence="8">
    <location>
        <position position="126"/>
    </location>
</feature>
<gene>
    <name evidence="8" type="ORF">METZ01_LOCUS434144</name>
</gene>
<evidence type="ECO:0000313" key="8">
    <source>
        <dbReference type="EMBL" id="SVD81290.1"/>
    </source>
</evidence>
<name>A0A382YDY2_9ZZZZ</name>
<evidence type="ECO:0000256" key="4">
    <source>
        <dbReference type="ARBA" id="ARBA00022989"/>
    </source>
</evidence>
<dbReference type="InterPro" id="IPR025966">
    <property type="entry name" value="OppC_N"/>
</dbReference>
<evidence type="ECO:0000256" key="3">
    <source>
        <dbReference type="ARBA" id="ARBA00022692"/>
    </source>
</evidence>
<feature type="domain" description="ABC transmembrane type-1" evidence="7">
    <location>
        <begin position="76"/>
        <end position="126"/>
    </location>
</feature>
<dbReference type="PROSITE" id="PS50928">
    <property type="entry name" value="ABC_TM1"/>
    <property type="match status" value="1"/>
</dbReference>